<evidence type="ECO:0000313" key="3">
    <source>
        <dbReference type="Proteomes" id="UP000244677"/>
    </source>
</evidence>
<evidence type="ECO:0000313" key="2">
    <source>
        <dbReference type="EMBL" id="AWG24461.1"/>
    </source>
</evidence>
<keyword evidence="1" id="KW-0472">Membrane</keyword>
<evidence type="ECO:0008006" key="4">
    <source>
        <dbReference type="Google" id="ProtNLM"/>
    </source>
</evidence>
<feature type="transmembrane region" description="Helical" evidence="1">
    <location>
        <begin position="18"/>
        <end position="37"/>
    </location>
</feature>
<feature type="transmembrane region" description="Helical" evidence="1">
    <location>
        <begin position="134"/>
        <end position="161"/>
    </location>
</feature>
<accession>A0A2S1LLA0</accession>
<name>A0A2S1LLA0_9FLAO</name>
<protein>
    <recommendedName>
        <fullName evidence="4">Yip1 domain-containing protein</fullName>
    </recommendedName>
</protein>
<evidence type="ECO:0000256" key="1">
    <source>
        <dbReference type="SAM" id="Phobius"/>
    </source>
</evidence>
<dbReference type="RefSeq" id="WP_108736102.1">
    <property type="nucleotide sequence ID" value="NZ_CP020919.1"/>
</dbReference>
<reference evidence="2 3" key="1">
    <citation type="submission" date="2017-04" db="EMBL/GenBank/DDBJ databases">
        <title>Complete genome sequence of Flavobacterium kingsejong AJ004.</title>
        <authorList>
            <person name="Lee P.C."/>
        </authorList>
    </citation>
    <scope>NUCLEOTIDE SEQUENCE [LARGE SCALE GENOMIC DNA]</scope>
    <source>
        <strain evidence="2 3">AJ004</strain>
    </source>
</reference>
<keyword evidence="1" id="KW-1133">Transmembrane helix</keyword>
<feature type="transmembrane region" description="Helical" evidence="1">
    <location>
        <begin position="177"/>
        <end position="199"/>
    </location>
</feature>
<feature type="transmembrane region" description="Helical" evidence="1">
    <location>
        <begin position="57"/>
        <end position="76"/>
    </location>
</feature>
<dbReference type="EMBL" id="CP020919">
    <property type="protein sequence ID" value="AWG24461.1"/>
    <property type="molecule type" value="Genomic_DNA"/>
</dbReference>
<keyword evidence="3" id="KW-1185">Reference proteome</keyword>
<dbReference type="KEGG" id="fki:FK004_04035"/>
<proteinExistence type="predicted"/>
<keyword evidence="1" id="KW-0812">Transmembrane</keyword>
<dbReference type="Proteomes" id="UP000244677">
    <property type="component" value="Chromosome"/>
</dbReference>
<dbReference type="OrthoDB" id="1263582at2"/>
<gene>
    <name evidence="2" type="ORF">FK004_04035</name>
</gene>
<feature type="transmembrane region" description="Helical" evidence="1">
    <location>
        <begin position="88"/>
        <end position="111"/>
    </location>
</feature>
<organism evidence="2 3">
    <name type="scientific">Flavobacterium kingsejongi</name>
    <dbReference type="NCBI Taxonomy" id="1678728"/>
    <lineage>
        <taxon>Bacteria</taxon>
        <taxon>Pseudomonadati</taxon>
        <taxon>Bacteroidota</taxon>
        <taxon>Flavobacteriia</taxon>
        <taxon>Flavobacteriales</taxon>
        <taxon>Flavobacteriaceae</taxon>
        <taxon>Flavobacterium</taxon>
    </lineage>
</organism>
<sequence>MNYRTFLNPFEKYNEKKLLLIGGIATLAGGFLSYAFTGRFDAALHLSYVNVVSIRQAFSDTLLICLSLFLSLFGVGKIINRKTRPIDILNTVLIARIPQYLLLFANIGHFMEYTQEALLKFAGPENLTVANPDIPLGTLIVILVFAFVSILLLIWFIVLLYQGFKVAVNTKTTAHKFYFAGALILGDILSRILLAYSPFN</sequence>
<dbReference type="AlphaFoldDB" id="A0A2S1LLA0"/>